<dbReference type="EMBL" id="CAHIKZ030004903">
    <property type="protein sequence ID" value="CAE1317125.1"/>
    <property type="molecule type" value="Genomic_DNA"/>
</dbReference>
<name>A0A812EB94_ACAPH</name>
<organism evidence="1 2">
    <name type="scientific">Acanthosepion pharaonis</name>
    <name type="common">Pharaoh cuttlefish</name>
    <name type="synonym">Sepia pharaonis</name>
    <dbReference type="NCBI Taxonomy" id="158019"/>
    <lineage>
        <taxon>Eukaryota</taxon>
        <taxon>Metazoa</taxon>
        <taxon>Spiralia</taxon>
        <taxon>Lophotrochozoa</taxon>
        <taxon>Mollusca</taxon>
        <taxon>Cephalopoda</taxon>
        <taxon>Coleoidea</taxon>
        <taxon>Decapodiformes</taxon>
        <taxon>Sepiida</taxon>
        <taxon>Sepiina</taxon>
        <taxon>Sepiidae</taxon>
        <taxon>Acanthosepion</taxon>
    </lineage>
</organism>
<proteinExistence type="predicted"/>
<dbReference type="OrthoDB" id="10273826at2759"/>
<dbReference type="Proteomes" id="UP000597762">
    <property type="component" value="Unassembled WGS sequence"/>
</dbReference>
<reference evidence="1" key="1">
    <citation type="submission" date="2021-01" db="EMBL/GenBank/DDBJ databases">
        <authorList>
            <person name="Li R."/>
            <person name="Bekaert M."/>
        </authorList>
    </citation>
    <scope>NUCLEOTIDE SEQUENCE</scope>
    <source>
        <strain evidence="1">Farmed</strain>
    </source>
</reference>
<keyword evidence="2" id="KW-1185">Reference proteome</keyword>
<gene>
    <name evidence="1" type="ORF">SPHA_67736</name>
</gene>
<protein>
    <submittedName>
        <fullName evidence="1">Uncharacterized protein</fullName>
    </submittedName>
</protein>
<dbReference type="AlphaFoldDB" id="A0A812EB94"/>
<evidence type="ECO:0000313" key="1">
    <source>
        <dbReference type="EMBL" id="CAE1317125.1"/>
    </source>
</evidence>
<accession>A0A812EB94</accession>
<comment type="caution">
    <text evidence="1">The sequence shown here is derived from an EMBL/GenBank/DDBJ whole genome shotgun (WGS) entry which is preliminary data.</text>
</comment>
<evidence type="ECO:0000313" key="2">
    <source>
        <dbReference type="Proteomes" id="UP000597762"/>
    </source>
</evidence>
<sequence>MIGDLGITGDTRASSSLTDYRSVMGVSCPISNLAVFCIQAILLNHVTGFNLNHLLTRKGREITEPAYTQEDYLSSEESKSIKTPFMQYYPIRYAGQCGDYFLVPPNSTFRMSVNFGVHHQDLGDLYCVLTFMADGGNGRKFCVNFTHINLREDSYIYIFEGENMEFPELYKHIIKRITKGEQPHIFCTNTNTLSIRTEYPILNGTQSPDVEFDVIPTDNVFLMKGNDCYKTFRFDGRNHFRVKTWPDESGHLASWSGCFLTFVHHRPGLMCVEFRDFYIGPNSSDVSLIFLLTEQVPIVTLTLNSTFPNATFCTRTEFLFVKLHQNVSFVHKERDYNFVFDVTAESSSDVCRYVQWKLLSVLTVFVLLVGHGCS</sequence>